<accession>M1X4J9</accession>
<dbReference type="EC" id="3.1.13.1" evidence="4"/>
<evidence type="ECO:0000259" key="1">
    <source>
        <dbReference type="Pfam" id="PF23161"/>
    </source>
</evidence>
<dbReference type="EMBL" id="CAIY01000005">
    <property type="protein sequence ID" value="CCH66276.1"/>
    <property type="molecule type" value="Genomic_DNA"/>
</dbReference>
<dbReference type="InterPro" id="IPR056403">
    <property type="entry name" value="RNase_II_barrel"/>
</dbReference>
<evidence type="ECO:0000313" key="5">
    <source>
        <dbReference type="Proteomes" id="UP000053051"/>
    </source>
</evidence>
<protein>
    <submittedName>
        <fullName evidence="4">Exoribonuclease II</fullName>
        <ecNumber evidence="4">3.1.13.1</ecNumber>
    </submittedName>
</protein>
<evidence type="ECO:0000259" key="3">
    <source>
        <dbReference type="Pfam" id="PF25255"/>
    </source>
</evidence>
<keyword evidence="4" id="KW-0378">Hydrolase</keyword>
<dbReference type="GO" id="GO:0008859">
    <property type="term" value="F:exoribonuclease II activity"/>
    <property type="evidence" value="ECO:0007669"/>
    <property type="project" value="UniProtKB-EC"/>
</dbReference>
<dbReference type="STRING" id="1165094.RINTHH_1210"/>
<sequence length="236" mass="26839">MEKGTLVEFKLQGDRHLGVIDRQDGKNRWIVVDERGQPHSVAPRQINYQIAGETYKPSQIADILSEIEPYLDLSSLEVAWELLVEEGLAVTSEEMALLLFSESSPSQSYAAHCLLSDDTVYFKQKGNSYEPRTKSQVAERKHQLEVEALKAKGQQEFLARVEQALIGKEVKWQKYDCQRLEVLEKYATFLAELSDMARKGLDDNSLARFYPPPAQILETMNILGRPATPSGTFKFW</sequence>
<dbReference type="Pfam" id="PF23163">
    <property type="entry name" value="CSD_RNase_II"/>
    <property type="match status" value="1"/>
</dbReference>
<dbReference type="InterPro" id="IPR057324">
    <property type="entry name" value="WH_RNase_II"/>
</dbReference>
<feature type="domain" description="Ribonuclease II-like double HTH" evidence="1">
    <location>
        <begin position="137"/>
        <end position="234"/>
    </location>
</feature>
<reference evidence="5" key="2">
    <citation type="submission" date="2016-01" db="EMBL/GenBank/DDBJ databases">
        <title>Diatom-associated endosymboitic cyanobacterium lacks core nitrogen metabolism enzymes.</title>
        <authorList>
            <person name="Hilton J.A."/>
            <person name="Foster R.A."/>
            <person name="Tripp H.J."/>
            <person name="Carter B.J."/>
            <person name="Zehr J.P."/>
            <person name="Villareal T.A."/>
        </authorList>
    </citation>
    <scope>NUCLEOTIDE SEQUENCE [LARGE SCALE GENOMIC DNA]</scope>
    <source>
        <strain evidence="5">HH01</strain>
    </source>
</reference>
<feature type="domain" description="Ribonuclease II-like barrel" evidence="2">
    <location>
        <begin position="1"/>
        <end position="60"/>
    </location>
</feature>
<dbReference type="Pfam" id="PF23161">
    <property type="entry name" value="HTH_RNase_II"/>
    <property type="match status" value="1"/>
</dbReference>
<keyword evidence="5" id="KW-1185">Reference proteome</keyword>
<reference evidence="4 5" key="1">
    <citation type="submission" date="2012-05" db="EMBL/GenBank/DDBJ databases">
        <authorList>
            <person name="Hilton J."/>
        </authorList>
    </citation>
    <scope>NUCLEOTIDE SEQUENCE [LARGE SCALE GENOMIC DNA]</scope>
    <source>
        <strain evidence="4 5">HH01</strain>
    </source>
</reference>
<dbReference type="Proteomes" id="UP000053051">
    <property type="component" value="Unassembled WGS sequence"/>
</dbReference>
<evidence type="ECO:0000313" key="4">
    <source>
        <dbReference type="EMBL" id="CCH66276.1"/>
    </source>
</evidence>
<feature type="domain" description="Ribonuclease II winged helix" evidence="3">
    <location>
        <begin position="64"/>
        <end position="136"/>
    </location>
</feature>
<gene>
    <name evidence="4" type="ORF">RINTHH_1210</name>
</gene>
<name>M1X4J9_9NOST</name>
<dbReference type="AlphaFoldDB" id="M1X4J9"/>
<evidence type="ECO:0000259" key="2">
    <source>
        <dbReference type="Pfam" id="PF23163"/>
    </source>
</evidence>
<comment type="caution">
    <text evidence="4">The sequence shown here is derived from an EMBL/GenBank/DDBJ whole genome shotgun (WGS) entry which is preliminary data.</text>
</comment>
<proteinExistence type="predicted"/>
<dbReference type="Pfam" id="PF25255">
    <property type="entry name" value="WHD_RNase_II"/>
    <property type="match status" value="1"/>
</dbReference>
<organism evidence="4 5">
    <name type="scientific">Richelia intracellularis HH01</name>
    <dbReference type="NCBI Taxonomy" id="1165094"/>
    <lineage>
        <taxon>Bacteria</taxon>
        <taxon>Bacillati</taxon>
        <taxon>Cyanobacteriota</taxon>
        <taxon>Cyanophyceae</taxon>
        <taxon>Nostocales</taxon>
        <taxon>Nostocaceae</taxon>
        <taxon>Richelia</taxon>
    </lineage>
</organism>
<dbReference type="InterPro" id="IPR056404">
    <property type="entry name" value="HTH_RNase_II"/>
</dbReference>